<reference evidence="2 3" key="1">
    <citation type="submission" date="2016-01" db="EMBL/GenBank/DDBJ databases">
        <title>The new phylogeny of the genus Mycobacterium.</title>
        <authorList>
            <person name="Tarcisio F."/>
            <person name="Conor M."/>
            <person name="Antonella G."/>
            <person name="Elisabetta G."/>
            <person name="Giulia F.S."/>
            <person name="Sara T."/>
            <person name="Anna F."/>
            <person name="Clotilde B."/>
            <person name="Roberto B."/>
            <person name="Veronica D.S."/>
            <person name="Fabio R."/>
            <person name="Monica P."/>
            <person name="Olivier J."/>
            <person name="Enrico T."/>
            <person name="Nicola S."/>
        </authorList>
    </citation>
    <scope>NUCLEOTIDE SEQUENCE [LARGE SCALE GENOMIC DNA]</scope>
    <source>
        <strain evidence="2 3">DSM 45731</strain>
    </source>
</reference>
<dbReference type="InterPro" id="IPR001387">
    <property type="entry name" value="Cro/C1-type_HTH"/>
</dbReference>
<organism evidence="2 3">
    <name type="scientific">Mycobacterium fragae</name>
    <dbReference type="NCBI Taxonomy" id="1260918"/>
    <lineage>
        <taxon>Bacteria</taxon>
        <taxon>Bacillati</taxon>
        <taxon>Actinomycetota</taxon>
        <taxon>Actinomycetes</taxon>
        <taxon>Mycobacteriales</taxon>
        <taxon>Mycobacteriaceae</taxon>
        <taxon>Mycobacterium</taxon>
    </lineage>
</organism>
<dbReference type="GO" id="GO:0003677">
    <property type="term" value="F:DNA binding"/>
    <property type="evidence" value="ECO:0007669"/>
    <property type="project" value="InterPro"/>
</dbReference>
<dbReference type="Proteomes" id="UP000194000">
    <property type="component" value="Unassembled WGS sequence"/>
</dbReference>
<gene>
    <name evidence="2" type="ORF">AWC06_09000</name>
</gene>
<accession>A0A1X1V2Z6</accession>
<dbReference type="PROSITE" id="PS50943">
    <property type="entry name" value="HTH_CROC1"/>
    <property type="match status" value="1"/>
</dbReference>
<evidence type="ECO:0000313" key="2">
    <source>
        <dbReference type="EMBL" id="ORV63466.1"/>
    </source>
</evidence>
<dbReference type="AlphaFoldDB" id="A0A1X1V2Z6"/>
<keyword evidence="3" id="KW-1185">Reference proteome</keyword>
<dbReference type="Gene3D" id="1.10.260.40">
    <property type="entry name" value="lambda repressor-like DNA-binding domains"/>
    <property type="match status" value="1"/>
</dbReference>
<feature type="domain" description="HTH cro/C1-type" evidence="1">
    <location>
        <begin position="46"/>
        <end position="81"/>
    </location>
</feature>
<protein>
    <recommendedName>
        <fullName evidence="1">HTH cro/C1-type domain-containing protein</fullName>
    </recommendedName>
</protein>
<proteinExistence type="predicted"/>
<name>A0A1X1V2Z6_9MYCO</name>
<dbReference type="Pfam" id="PF13560">
    <property type="entry name" value="HTH_31"/>
    <property type="match status" value="1"/>
</dbReference>
<dbReference type="SUPFAM" id="SSF47413">
    <property type="entry name" value="lambda repressor-like DNA-binding domains"/>
    <property type="match status" value="1"/>
</dbReference>
<comment type="caution">
    <text evidence="2">The sequence shown here is derived from an EMBL/GenBank/DDBJ whole genome shotgun (WGS) entry which is preliminary data.</text>
</comment>
<dbReference type="InterPro" id="IPR010982">
    <property type="entry name" value="Lambda_DNA-bd_dom_sf"/>
</dbReference>
<evidence type="ECO:0000259" key="1">
    <source>
        <dbReference type="PROSITE" id="PS50943"/>
    </source>
</evidence>
<evidence type="ECO:0000313" key="3">
    <source>
        <dbReference type="Proteomes" id="UP000194000"/>
    </source>
</evidence>
<dbReference type="EMBL" id="LQOW01000006">
    <property type="protein sequence ID" value="ORV63466.1"/>
    <property type="molecule type" value="Genomic_DNA"/>
</dbReference>
<sequence>MSPQSPQDWAEEQAARVAQEVRRLRRDRGRSAQWLADRTAELGYTVTRPVIADLENGRRKYVTTAELVVLARALNTTPIALLYPDPVSDDEIKMLPTADVSVSSGFALQWFSGLVDVPTDFICDDAAEYLANLKPVETARQIWELDGQKAALMKEGLDKSGKEKREILLAIAQVQRQIDKLRGTDGG</sequence>
<dbReference type="RefSeq" id="WP_211281888.1">
    <property type="nucleotide sequence ID" value="NZ_LNAN01000005.1"/>
</dbReference>
<dbReference type="STRING" id="1260918.AWC06_09000"/>